<dbReference type="Gene3D" id="2.170.220.10">
    <property type="match status" value="1"/>
</dbReference>
<keyword evidence="5 10" id="KW-0547">Nucleotide-binding</keyword>
<keyword evidence="4 10" id="KW-0436">Ligase</keyword>
<dbReference type="InterPro" id="IPR033911">
    <property type="entry name" value="MetRS_core"/>
</dbReference>
<evidence type="ECO:0000259" key="11">
    <source>
        <dbReference type="Pfam" id="PF08264"/>
    </source>
</evidence>
<dbReference type="InterPro" id="IPR015413">
    <property type="entry name" value="Methionyl/Leucyl_tRNA_Synth"/>
</dbReference>
<dbReference type="CDD" id="cd00814">
    <property type="entry name" value="MetRS_core"/>
    <property type="match status" value="1"/>
</dbReference>
<feature type="domain" description="Methionyl/Leucyl tRNA synthetase" evidence="12">
    <location>
        <begin position="5"/>
        <end position="147"/>
    </location>
</feature>
<feature type="domain" description="Methionyl/Leucyl tRNA synthetase" evidence="12">
    <location>
        <begin position="149"/>
        <end position="368"/>
    </location>
</feature>
<dbReference type="GO" id="GO:0006431">
    <property type="term" value="P:methionyl-tRNA aminoacylation"/>
    <property type="evidence" value="ECO:0007669"/>
    <property type="project" value="InterPro"/>
</dbReference>
<feature type="domain" description="Methionyl/Valyl/Leucyl/Isoleucyl-tRNA synthetase anticodon-binding" evidence="11">
    <location>
        <begin position="393"/>
        <end position="469"/>
    </location>
</feature>
<dbReference type="EMBL" id="PFCB01000022">
    <property type="protein sequence ID" value="PIR74376.1"/>
    <property type="molecule type" value="Genomic_DNA"/>
</dbReference>
<dbReference type="InterPro" id="IPR009080">
    <property type="entry name" value="tRNAsynth_Ia_anticodon-bd"/>
</dbReference>
<keyword evidence="6 10" id="KW-0067">ATP-binding</keyword>
<dbReference type="Gene3D" id="3.40.50.620">
    <property type="entry name" value="HUPs"/>
    <property type="match status" value="1"/>
</dbReference>
<name>A0A2H0TS72_9BACT</name>
<protein>
    <recommendedName>
        <fullName evidence="3">Methionine--tRNA ligase</fullName>
        <ecNumber evidence="2">6.1.1.10</ecNumber>
    </recommendedName>
    <alternativeName>
        <fullName evidence="9">Methionyl-tRNA synthetase</fullName>
    </alternativeName>
</protein>
<sequence length="506" mass="57383">MKKPYYITLTIPYVNAVPHIGYALEAIQGDTMARYQRLLGKNVHFVYGTDENSLKNVQAALRAGEDVKSFVDRHAAAFERLHDILNLSNDSFIRTTEARHIAGAQKLWQMCNPDDIYKKTYKGLYCIGCESFYAKDDLIQGLCPEHNTAPEDIEEENYFFKLSKYQPQLEQIFLTDTVRVVPEGRKNEMMSFIKRGLEDFSISRSVERAHGWGVPVPGDGSQIMYVWFDALTNYLSVLDFDTDGKNYSTYWLQPNQTPREVVHVLGKGVSRFHLIYWLGMLLSANIPLPTEEFVHGYITVNGQKMSKSLGNVLDPSAIVDLYGQEPFRYYMLAGVSAYQDGDFSDERFKEIYASDLANGIGNLTSRVMTMLIKYNKGVVPKAASNIFDIEGFWKQYRKQMEDFAFHDVIHNIQTLVTACDATISADRPWEKAEQGLHVGDTLYRVAEGLRHIALALLPIMPHASGAIFSVLGLSPKNIKTLDRECVWGLLLEGTPVKKPEPLFPRL</sequence>
<dbReference type="EC" id="6.1.1.10" evidence="2"/>
<dbReference type="InterPro" id="IPR023457">
    <property type="entry name" value="Met-tRNA_synth_2"/>
</dbReference>
<evidence type="ECO:0000256" key="1">
    <source>
        <dbReference type="ARBA" id="ARBA00003314"/>
    </source>
</evidence>
<dbReference type="InterPro" id="IPR014758">
    <property type="entry name" value="Met-tRNA_synth"/>
</dbReference>
<dbReference type="Pfam" id="PF08264">
    <property type="entry name" value="Anticodon_1"/>
    <property type="match status" value="1"/>
</dbReference>
<dbReference type="InterPro" id="IPR014729">
    <property type="entry name" value="Rossmann-like_a/b/a_fold"/>
</dbReference>
<evidence type="ECO:0000256" key="10">
    <source>
        <dbReference type="RuleBase" id="RU363039"/>
    </source>
</evidence>
<dbReference type="PANTHER" id="PTHR43326:SF1">
    <property type="entry name" value="METHIONINE--TRNA LIGASE, MITOCHONDRIAL"/>
    <property type="match status" value="1"/>
</dbReference>
<dbReference type="SUPFAM" id="SSF52374">
    <property type="entry name" value="Nucleotidylyl transferase"/>
    <property type="match status" value="1"/>
</dbReference>
<evidence type="ECO:0000256" key="8">
    <source>
        <dbReference type="ARBA" id="ARBA00023146"/>
    </source>
</evidence>
<dbReference type="SUPFAM" id="SSF47323">
    <property type="entry name" value="Anticodon-binding domain of a subclass of class I aminoacyl-tRNA synthetases"/>
    <property type="match status" value="1"/>
</dbReference>
<evidence type="ECO:0000256" key="3">
    <source>
        <dbReference type="ARBA" id="ARBA00018753"/>
    </source>
</evidence>
<evidence type="ECO:0000313" key="13">
    <source>
        <dbReference type="EMBL" id="PIR74376.1"/>
    </source>
</evidence>
<dbReference type="PANTHER" id="PTHR43326">
    <property type="entry name" value="METHIONYL-TRNA SYNTHETASE"/>
    <property type="match status" value="1"/>
</dbReference>
<dbReference type="Gene3D" id="1.10.730.10">
    <property type="entry name" value="Isoleucyl-tRNA Synthetase, Domain 1"/>
    <property type="match status" value="1"/>
</dbReference>
<accession>A0A2H0TS72</accession>
<dbReference type="Pfam" id="PF09334">
    <property type="entry name" value="tRNA-synt_1g"/>
    <property type="match status" value="2"/>
</dbReference>
<comment type="similarity">
    <text evidence="10">Belongs to the class-I aminoacyl-tRNA synthetase family.</text>
</comment>
<evidence type="ECO:0000256" key="4">
    <source>
        <dbReference type="ARBA" id="ARBA00022598"/>
    </source>
</evidence>
<evidence type="ECO:0000256" key="6">
    <source>
        <dbReference type="ARBA" id="ARBA00022840"/>
    </source>
</evidence>
<dbReference type="FunFam" id="2.170.220.10:FF:000003">
    <property type="entry name" value="Methionine--tRNA ligase"/>
    <property type="match status" value="1"/>
</dbReference>
<evidence type="ECO:0000256" key="7">
    <source>
        <dbReference type="ARBA" id="ARBA00022917"/>
    </source>
</evidence>
<gene>
    <name evidence="13" type="ORF">COU35_02920</name>
</gene>
<dbReference type="GO" id="GO:0004825">
    <property type="term" value="F:methionine-tRNA ligase activity"/>
    <property type="evidence" value="ECO:0007669"/>
    <property type="project" value="UniProtKB-EC"/>
</dbReference>
<keyword evidence="7 10" id="KW-0648">Protein biosynthesis</keyword>
<organism evidence="13 14">
    <name type="scientific">Candidatus Magasanikbacteria bacterium CG10_big_fil_rev_8_21_14_0_10_47_10</name>
    <dbReference type="NCBI Taxonomy" id="1974652"/>
    <lineage>
        <taxon>Bacteria</taxon>
        <taxon>Candidatus Magasanikiibacteriota</taxon>
    </lineage>
</organism>
<dbReference type="GO" id="GO:0005524">
    <property type="term" value="F:ATP binding"/>
    <property type="evidence" value="ECO:0007669"/>
    <property type="project" value="UniProtKB-KW"/>
</dbReference>
<evidence type="ECO:0000256" key="2">
    <source>
        <dbReference type="ARBA" id="ARBA00012838"/>
    </source>
</evidence>
<evidence type="ECO:0000259" key="12">
    <source>
        <dbReference type="Pfam" id="PF09334"/>
    </source>
</evidence>
<reference evidence="14" key="1">
    <citation type="submission" date="2017-09" db="EMBL/GenBank/DDBJ databases">
        <title>Depth-based differentiation of microbial function through sediment-hosted aquifers and enrichment of novel symbionts in the deep terrestrial subsurface.</title>
        <authorList>
            <person name="Probst A.J."/>
            <person name="Ladd B."/>
            <person name="Jarett J.K."/>
            <person name="Geller-Mcgrath D.E."/>
            <person name="Sieber C.M.K."/>
            <person name="Emerson J.B."/>
            <person name="Anantharaman K."/>
            <person name="Thomas B.C."/>
            <person name="Malmstrom R."/>
            <person name="Stieglmeier M."/>
            <person name="Klingl A."/>
            <person name="Woyke T."/>
            <person name="Ryan C.M."/>
            <person name="Banfield J.F."/>
        </authorList>
    </citation>
    <scope>NUCLEOTIDE SEQUENCE [LARGE SCALE GENOMIC DNA]</scope>
</reference>
<keyword evidence="8 10" id="KW-0030">Aminoacyl-tRNA synthetase</keyword>
<comment type="function">
    <text evidence="1">Is required not only for elongation of protein synthesis but also for the initiation of all mRNA translation through initiator tRNA(fMet) aminoacylation.</text>
</comment>
<dbReference type="NCBIfam" id="TIGR00398">
    <property type="entry name" value="metG"/>
    <property type="match status" value="1"/>
</dbReference>
<evidence type="ECO:0000313" key="14">
    <source>
        <dbReference type="Proteomes" id="UP000230154"/>
    </source>
</evidence>
<dbReference type="PRINTS" id="PR01041">
    <property type="entry name" value="TRNASYNTHMET"/>
</dbReference>
<comment type="caution">
    <text evidence="13">The sequence shown here is derived from an EMBL/GenBank/DDBJ whole genome shotgun (WGS) entry which is preliminary data.</text>
</comment>
<dbReference type="AlphaFoldDB" id="A0A2H0TS72"/>
<dbReference type="Proteomes" id="UP000230154">
    <property type="component" value="Unassembled WGS sequence"/>
</dbReference>
<evidence type="ECO:0000256" key="9">
    <source>
        <dbReference type="ARBA" id="ARBA00030904"/>
    </source>
</evidence>
<dbReference type="InterPro" id="IPR013155">
    <property type="entry name" value="M/V/L/I-tRNA-synth_anticd-bd"/>
</dbReference>
<evidence type="ECO:0000256" key="5">
    <source>
        <dbReference type="ARBA" id="ARBA00022741"/>
    </source>
</evidence>
<proteinExistence type="inferred from homology"/>